<comment type="caution">
    <text evidence="3">The sequence shown here is derived from an EMBL/GenBank/DDBJ whole genome shotgun (WGS) entry which is preliminary data.</text>
</comment>
<dbReference type="InterPro" id="IPR021109">
    <property type="entry name" value="Peptidase_aspartic_dom_sf"/>
</dbReference>
<name>A0A271KL38_9HYPH</name>
<gene>
    <name evidence="3" type="ORF">CIT31_05295</name>
</gene>
<keyword evidence="1" id="KW-0802">TPR repeat</keyword>
<evidence type="ECO:0000313" key="3">
    <source>
        <dbReference type="EMBL" id="PAP96114.1"/>
    </source>
</evidence>
<sequence>MLRSSRPPRSPPSPESETMKSARICLALLVMLAPCALSGQATAEEKPSPVDSADQFFKAGEFAEAGEQYAKIIADHPDDYSATLQLGRIALLSNRLDDAERWLKKAIDLRPGQADPKVMLAEAYYRRDDFEKAAAALNGVDVGTNQLIVDQYPTLNVAKLQSFKGQTPYEVQGDGQIMRLKFLRTDPLPLVSIRVNGGDKVTFFIDTGGSEVALDTDFAKELGVQLFGTVQGTFSGGQTTEVQQGRIESLTIGDWTVKNLPVAVLPLRQLSEGLQAKRIDGIIGTTLFYHFLATLDFPNGELVLRRKNAANLKEFMAASGKSVAVPFWIASDHFMVGRGRVETLPPTLLFVDTGLAGAGVKLAASVIKEAGIKLEEDKATSGAGAGGTLKTVPYVVHRLSFGEVQEENVPGLYDGPFPWENLFGFHLAGMVGHDFFMPYAVTFDFENMKILLQ</sequence>
<keyword evidence="4" id="KW-1185">Reference proteome</keyword>
<organism evidence="3 4">
    <name type="scientific">Mesorhizobium wenxiniae</name>
    <dbReference type="NCBI Taxonomy" id="2014805"/>
    <lineage>
        <taxon>Bacteria</taxon>
        <taxon>Pseudomonadati</taxon>
        <taxon>Pseudomonadota</taxon>
        <taxon>Alphaproteobacteria</taxon>
        <taxon>Hyphomicrobiales</taxon>
        <taxon>Phyllobacteriaceae</taxon>
        <taxon>Mesorhizobium</taxon>
    </lineage>
</organism>
<dbReference type="GO" id="GO:0042802">
    <property type="term" value="F:identical protein binding"/>
    <property type="evidence" value="ECO:0007669"/>
    <property type="project" value="InterPro"/>
</dbReference>
<keyword evidence="2" id="KW-0732">Signal</keyword>
<dbReference type="Pfam" id="PF13432">
    <property type="entry name" value="TPR_16"/>
    <property type="match status" value="1"/>
</dbReference>
<feature type="repeat" description="TPR" evidence="1">
    <location>
        <begin position="80"/>
        <end position="113"/>
    </location>
</feature>
<dbReference type="Gene3D" id="2.40.70.10">
    <property type="entry name" value="Acid Proteases"/>
    <property type="match status" value="2"/>
</dbReference>
<reference evidence="3 4" key="1">
    <citation type="submission" date="2017-08" db="EMBL/GenBank/DDBJ databases">
        <title>Mesorhizobium wenxinae sp. nov., a novel rhizobial species isolated from root nodules of chickpea (Cicer arietinum L.).</title>
        <authorList>
            <person name="Zhang J."/>
        </authorList>
    </citation>
    <scope>NUCLEOTIDE SEQUENCE [LARGE SCALE GENOMIC DNA]</scope>
    <source>
        <strain evidence="4">WYCCWR 10019</strain>
    </source>
</reference>
<feature type="signal peptide" evidence="2">
    <location>
        <begin position="1"/>
        <end position="43"/>
    </location>
</feature>
<dbReference type="InterPro" id="IPR011990">
    <property type="entry name" value="TPR-like_helical_dom_sf"/>
</dbReference>
<dbReference type="Pfam" id="PF13650">
    <property type="entry name" value="Asp_protease_2"/>
    <property type="match status" value="2"/>
</dbReference>
<dbReference type="InterPro" id="IPR034122">
    <property type="entry name" value="Retropepsin-like_bacterial"/>
</dbReference>
<feature type="chain" id="PRO_5012650877" evidence="2">
    <location>
        <begin position="44"/>
        <end position="453"/>
    </location>
</feature>
<dbReference type="Proteomes" id="UP000215931">
    <property type="component" value="Unassembled WGS sequence"/>
</dbReference>
<dbReference type="Gene3D" id="1.25.40.10">
    <property type="entry name" value="Tetratricopeptide repeat domain"/>
    <property type="match status" value="1"/>
</dbReference>
<dbReference type="SUPFAM" id="SSF48452">
    <property type="entry name" value="TPR-like"/>
    <property type="match status" value="1"/>
</dbReference>
<dbReference type="PROSITE" id="PS50005">
    <property type="entry name" value="TPR"/>
    <property type="match status" value="1"/>
</dbReference>
<dbReference type="SUPFAM" id="SSF50630">
    <property type="entry name" value="Acid proteases"/>
    <property type="match status" value="1"/>
</dbReference>
<dbReference type="AlphaFoldDB" id="A0A271KL38"/>
<dbReference type="InterPro" id="IPR019734">
    <property type="entry name" value="TPR_rpt"/>
</dbReference>
<dbReference type="InterPro" id="IPR011717">
    <property type="entry name" value="TPR-4"/>
</dbReference>
<dbReference type="Pfam" id="PF07721">
    <property type="entry name" value="TPR_4"/>
    <property type="match status" value="1"/>
</dbReference>
<protein>
    <submittedName>
        <fullName evidence="3">Uncharacterized protein</fullName>
    </submittedName>
</protein>
<dbReference type="CDD" id="cd05483">
    <property type="entry name" value="retropepsin_like_bacteria"/>
    <property type="match status" value="1"/>
</dbReference>
<dbReference type="EMBL" id="NPKH01000014">
    <property type="protein sequence ID" value="PAP96114.1"/>
    <property type="molecule type" value="Genomic_DNA"/>
</dbReference>
<evidence type="ECO:0000256" key="1">
    <source>
        <dbReference type="PROSITE-ProRule" id="PRU00339"/>
    </source>
</evidence>
<accession>A0A271KL38</accession>
<proteinExistence type="predicted"/>
<evidence type="ECO:0000256" key="2">
    <source>
        <dbReference type="SAM" id="SignalP"/>
    </source>
</evidence>
<evidence type="ECO:0000313" key="4">
    <source>
        <dbReference type="Proteomes" id="UP000215931"/>
    </source>
</evidence>